<dbReference type="STRING" id="1121131.SAMN02745229_01633"/>
<dbReference type="CDD" id="cd18825">
    <property type="entry name" value="GH43_CtGH43-like"/>
    <property type="match status" value="1"/>
</dbReference>
<gene>
    <name evidence="5" type="ORF">SAMN02745229_01633</name>
</gene>
<evidence type="ECO:0000256" key="3">
    <source>
        <dbReference type="ARBA" id="ARBA00023295"/>
    </source>
</evidence>
<keyword evidence="2 4" id="KW-0378">Hydrolase</keyword>
<dbReference type="GeneID" id="89511928"/>
<dbReference type="InterPro" id="IPR006710">
    <property type="entry name" value="Glyco_hydro_43"/>
</dbReference>
<dbReference type="GO" id="GO:0005975">
    <property type="term" value="P:carbohydrate metabolic process"/>
    <property type="evidence" value="ECO:0007669"/>
    <property type="project" value="InterPro"/>
</dbReference>
<dbReference type="EMBL" id="FQXK01000012">
    <property type="protein sequence ID" value="SHI13638.1"/>
    <property type="molecule type" value="Genomic_DNA"/>
</dbReference>
<proteinExistence type="inferred from homology"/>
<reference evidence="6" key="1">
    <citation type="submission" date="2016-11" db="EMBL/GenBank/DDBJ databases">
        <authorList>
            <person name="Varghese N."/>
            <person name="Submissions S."/>
        </authorList>
    </citation>
    <scope>NUCLEOTIDE SEQUENCE [LARGE SCALE GENOMIC DNA]</scope>
    <source>
        <strain evidence="6">DSM 3071</strain>
    </source>
</reference>
<dbReference type="SUPFAM" id="SSF75005">
    <property type="entry name" value="Arabinanase/levansucrase/invertase"/>
    <property type="match status" value="1"/>
</dbReference>
<dbReference type="AlphaFoldDB" id="A0A1M5YP49"/>
<evidence type="ECO:0000313" key="6">
    <source>
        <dbReference type="Proteomes" id="UP000184278"/>
    </source>
</evidence>
<dbReference type="Gene3D" id="2.115.10.20">
    <property type="entry name" value="Glycosyl hydrolase domain, family 43"/>
    <property type="match status" value="1"/>
</dbReference>
<dbReference type="InterPro" id="IPR023296">
    <property type="entry name" value="Glyco_hydro_beta-prop_sf"/>
</dbReference>
<name>A0A1M5YP49_BUTFI</name>
<keyword evidence="3 4" id="KW-0326">Glycosidase</keyword>
<accession>A0A1M5YP49</accession>
<organism evidence="5 6">
    <name type="scientific">Butyrivibrio fibrisolvens DSM 3071</name>
    <dbReference type="NCBI Taxonomy" id="1121131"/>
    <lineage>
        <taxon>Bacteria</taxon>
        <taxon>Bacillati</taxon>
        <taxon>Bacillota</taxon>
        <taxon>Clostridia</taxon>
        <taxon>Lachnospirales</taxon>
        <taxon>Lachnospiraceae</taxon>
        <taxon>Butyrivibrio</taxon>
    </lineage>
</organism>
<evidence type="ECO:0000256" key="4">
    <source>
        <dbReference type="RuleBase" id="RU361187"/>
    </source>
</evidence>
<keyword evidence="6" id="KW-1185">Reference proteome</keyword>
<evidence type="ECO:0000313" key="5">
    <source>
        <dbReference type="EMBL" id="SHI13638.1"/>
    </source>
</evidence>
<dbReference type="PANTHER" id="PTHR22925:SF3">
    <property type="entry name" value="GLYCOSYL HYDROLASE FAMILY PROTEIN 43"/>
    <property type="match status" value="1"/>
</dbReference>
<dbReference type="Proteomes" id="UP000184278">
    <property type="component" value="Unassembled WGS sequence"/>
</dbReference>
<protein>
    <submittedName>
        <fullName evidence="5">Glycosyl hydrolases family 43</fullName>
    </submittedName>
</protein>
<dbReference type="Pfam" id="PF04616">
    <property type="entry name" value="Glyco_hydro_43"/>
    <property type="match status" value="1"/>
</dbReference>
<dbReference type="GO" id="GO:0004553">
    <property type="term" value="F:hydrolase activity, hydrolyzing O-glycosyl compounds"/>
    <property type="evidence" value="ECO:0007669"/>
    <property type="project" value="InterPro"/>
</dbReference>
<sequence>MFYKDIPNGKTYLDTDGRHIQAHGGQIQRMSFFDEEAGSTVTKWIWVGEDKTNGAHGGIRAYSSDDLLNWKYEGIIMRNITSREALDTDPYFTKLYEGKNAEELDHIYECINSTTAIIERPKLIYNRKTGMYVLWFHADGPTKESNSSYAAASAGVAVSSSPFGPLKFIDRYRLNVCPDDQEVFFPKSRGMARDMNLFIDDDDTAYIIYSSEENLTLYISKLNDEYTYLATEPKDAVYGTDFIRLFPGAQREAPALFKRKDKYYLITSGCTGWAPNQARYYMADSVMGEWKNMGDPCIFDFNHTTFESQSTCVFNACIDDTGAERYIYLGDRWNSKKLSESSYLFLDIRFMDDNSMKIAYQERGLADGN</sequence>
<dbReference type="RefSeq" id="WP_073386905.1">
    <property type="nucleotide sequence ID" value="NZ_FQXK01000012.1"/>
</dbReference>
<comment type="similarity">
    <text evidence="1 4">Belongs to the glycosyl hydrolase 43 family.</text>
</comment>
<evidence type="ECO:0000256" key="1">
    <source>
        <dbReference type="ARBA" id="ARBA00009865"/>
    </source>
</evidence>
<dbReference type="PANTHER" id="PTHR22925">
    <property type="entry name" value="GLYCOSYL HYDROLASE 43 FAMILY MEMBER"/>
    <property type="match status" value="1"/>
</dbReference>
<evidence type="ECO:0000256" key="2">
    <source>
        <dbReference type="ARBA" id="ARBA00022801"/>
    </source>
</evidence>
<dbReference type="OrthoDB" id="273314at2"/>